<gene>
    <name evidence="2" type="primary">LOC107060649</name>
</gene>
<reference evidence="3" key="1">
    <citation type="journal article" date="2011" name="Nature">
        <title>Genome sequence and analysis of the tuber crop potato.</title>
        <authorList>
            <consortium name="The Potato Genome Sequencing Consortium"/>
        </authorList>
    </citation>
    <scope>NUCLEOTIDE SEQUENCE [LARGE SCALE GENOMIC DNA]</scope>
    <source>
        <strain evidence="3">cv. DM1-3 516 R44</strain>
    </source>
</reference>
<dbReference type="InterPro" id="IPR014002">
    <property type="entry name" value="Agenet_dom_plant"/>
</dbReference>
<feature type="domain" description="Agenet" evidence="1">
    <location>
        <begin position="108"/>
        <end position="163"/>
    </location>
</feature>
<proteinExistence type="predicted"/>
<dbReference type="Pfam" id="PF05641">
    <property type="entry name" value="Agenet"/>
    <property type="match status" value="1"/>
</dbReference>
<dbReference type="Gramene" id="PGSC0003DMT400069642">
    <property type="protein sequence ID" value="PGSC0003DMT400069642"/>
    <property type="gene ID" value="PGSC0003DMG400027076"/>
</dbReference>
<dbReference type="InParanoid" id="M1CKU3"/>
<dbReference type="EnsemblPlants" id="PGSC0003DMT400069642">
    <property type="protein sequence ID" value="PGSC0003DMT400069642"/>
    <property type="gene ID" value="PGSC0003DMG400027076"/>
</dbReference>
<dbReference type="KEGG" id="sot:107060649"/>
<evidence type="ECO:0000259" key="1">
    <source>
        <dbReference type="SMART" id="SM00743"/>
    </source>
</evidence>
<dbReference type="OMA" id="HATILYP"/>
<dbReference type="PANTHER" id="PTHR31917">
    <property type="entry name" value="AGENET DOMAIN-CONTAINING PROTEIN-RELATED"/>
    <property type="match status" value="1"/>
</dbReference>
<dbReference type="PANTHER" id="PTHR31917:SF107">
    <property type="entry name" value="AGENET DOMAIN-CONTAINING PROTEIN"/>
    <property type="match status" value="1"/>
</dbReference>
<evidence type="ECO:0000313" key="3">
    <source>
        <dbReference type="Proteomes" id="UP000011115"/>
    </source>
</evidence>
<dbReference type="Proteomes" id="UP000011115">
    <property type="component" value="Unassembled WGS sequence"/>
</dbReference>
<keyword evidence="3" id="KW-1185">Reference proteome</keyword>
<evidence type="ECO:0000313" key="2">
    <source>
        <dbReference type="EnsemblPlants" id="PGSC0003DMT400069642"/>
    </source>
</evidence>
<dbReference type="RefSeq" id="XP_015164239.1">
    <property type="nucleotide sequence ID" value="XM_015308753.1"/>
</dbReference>
<organism evidence="2 3">
    <name type="scientific">Solanum tuberosum</name>
    <name type="common">Potato</name>
    <dbReference type="NCBI Taxonomy" id="4113"/>
    <lineage>
        <taxon>Eukaryota</taxon>
        <taxon>Viridiplantae</taxon>
        <taxon>Streptophyta</taxon>
        <taxon>Embryophyta</taxon>
        <taxon>Tracheophyta</taxon>
        <taxon>Spermatophyta</taxon>
        <taxon>Magnoliopsida</taxon>
        <taxon>eudicotyledons</taxon>
        <taxon>Gunneridae</taxon>
        <taxon>Pentapetalae</taxon>
        <taxon>asterids</taxon>
        <taxon>lamiids</taxon>
        <taxon>Solanales</taxon>
        <taxon>Solanaceae</taxon>
        <taxon>Solanoideae</taxon>
        <taxon>Solaneae</taxon>
        <taxon>Solanum</taxon>
    </lineage>
</organism>
<name>M1CKU3_SOLTU</name>
<dbReference type="eggNOG" id="ENOG502S5TM">
    <property type="taxonomic scope" value="Eukaryota"/>
</dbReference>
<dbReference type="CDD" id="cd20405">
    <property type="entry name" value="Tudor_Agenet_AtDUF_rpt1_3"/>
    <property type="match status" value="1"/>
</dbReference>
<dbReference type="GeneID" id="107060649"/>
<sequence>MRQNCSLFSMAEENHQLKIDLISNEIREIAYKGQQATIYQIGDEVEVASQVLGFIGSYLHATILYPVGALHYKVQYKTLVTDDETAPLQETVRVSEVRPVPPTLPPARSMVTYAIVDVYDKEAWWFGVITGEDEENYHVYFPTTGEHVAYSTDKLRFHQEWSNGQWIFPSLGRTDFL</sequence>
<feature type="domain" description="Agenet" evidence="1">
    <location>
        <begin position="37"/>
        <end position="105"/>
    </location>
</feature>
<dbReference type="HOGENOM" id="CLU_127445_0_0_1"/>
<dbReference type="OrthoDB" id="687110at2759"/>
<accession>M1CKU3</accession>
<reference evidence="2" key="2">
    <citation type="submission" date="2015-06" db="UniProtKB">
        <authorList>
            <consortium name="EnsemblPlants"/>
        </authorList>
    </citation>
    <scope>IDENTIFICATION</scope>
    <source>
        <strain evidence="2">DM1-3 516 R44</strain>
    </source>
</reference>
<dbReference type="AlphaFoldDB" id="M1CKU3"/>
<dbReference type="SMART" id="SM00743">
    <property type="entry name" value="Agenet"/>
    <property type="match status" value="2"/>
</dbReference>
<dbReference type="PaxDb" id="4113-PGSC0003DMT400069642"/>
<protein>
    <submittedName>
        <fullName evidence="2">Agenet domain-containing protein</fullName>
    </submittedName>
</protein>
<dbReference type="InterPro" id="IPR008395">
    <property type="entry name" value="Agenet-like_dom"/>
</dbReference>